<feature type="compositionally biased region" description="Acidic residues" evidence="1">
    <location>
        <begin position="50"/>
        <end position="61"/>
    </location>
</feature>
<sequence length="340" mass="36184">MADIINAPDLPSEDEEDDDYDPSRDADKGDEPKAKSKSGPKGRNKRPLEVDEEMYEDEEADAQPRATSSKTIAKKAKTDALWASLSGAAQKEKPSGQGVAAEADGPGSKPSCGIKWGSLCRPIAKATPSADKNRNWMLQLGFSAKKTNGADGAAEVLRSQGTSTPGVSGVIHASSAAAEEPATVVEPADLALQQDQSQSIAAAALAAARAAASGTGHGQVSILETRRFAGKDIQVSKSVTAAEAAAQAEVEAKRRNKAGLDSVLASLQAAKKVNVLDKSRSDWKDFKTSDTKVDDELEAYKKSNDKYLDKVDFLKRAELRQYEKERDARLGGDVRSRARL</sequence>
<evidence type="ECO:0000313" key="3">
    <source>
        <dbReference type="EMBL" id="CAL5224954.1"/>
    </source>
</evidence>
<feature type="region of interest" description="Disordered" evidence="1">
    <location>
        <begin position="1"/>
        <end position="112"/>
    </location>
</feature>
<evidence type="ECO:0000256" key="1">
    <source>
        <dbReference type="SAM" id="MobiDB-lite"/>
    </source>
</evidence>
<dbReference type="Pfam" id="PF07572">
    <property type="entry name" value="BCNT"/>
    <property type="match status" value="1"/>
</dbReference>
<reference evidence="3 4" key="1">
    <citation type="submission" date="2024-06" db="EMBL/GenBank/DDBJ databases">
        <authorList>
            <person name="Kraege A."/>
            <person name="Thomma B."/>
        </authorList>
    </citation>
    <scope>NUCLEOTIDE SEQUENCE [LARGE SCALE GENOMIC DNA]</scope>
</reference>
<dbReference type="InterPro" id="IPR027124">
    <property type="entry name" value="Swc5/CFDP1/2"/>
</dbReference>
<keyword evidence="4" id="KW-1185">Reference proteome</keyword>
<protein>
    <submittedName>
        <fullName evidence="3">G7724 protein</fullName>
    </submittedName>
</protein>
<organism evidence="3 4">
    <name type="scientific">Coccomyxa viridis</name>
    <dbReference type="NCBI Taxonomy" id="1274662"/>
    <lineage>
        <taxon>Eukaryota</taxon>
        <taxon>Viridiplantae</taxon>
        <taxon>Chlorophyta</taxon>
        <taxon>core chlorophytes</taxon>
        <taxon>Trebouxiophyceae</taxon>
        <taxon>Trebouxiophyceae incertae sedis</taxon>
        <taxon>Coccomyxaceae</taxon>
        <taxon>Coccomyxa</taxon>
    </lineage>
</organism>
<proteinExistence type="predicted"/>
<evidence type="ECO:0000259" key="2">
    <source>
        <dbReference type="PROSITE" id="PS51279"/>
    </source>
</evidence>
<dbReference type="PANTHER" id="PTHR48295:SF1">
    <property type="entry name" value="SWR1-COMPLEX PROTEIN 5"/>
    <property type="match status" value="1"/>
</dbReference>
<dbReference type="Proteomes" id="UP001497392">
    <property type="component" value="Unassembled WGS sequence"/>
</dbReference>
<dbReference type="PANTHER" id="PTHR48295">
    <property type="entry name" value="CRANIOFACIAL DEVELOPMENT PROTEIN 1"/>
    <property type="match status" value="1"/>
</dbReference>
<feature type="compositionally biased region" description="Basic and acidic residues" evidence="1">
    <location>
        <begin position="21"/>
        <end position="34"/>
    </location>
</feature>
<dbReference type="InterPro" id="IPR011421">
    <property type="entry name" value="BCNT-C"/>
</dbReference>
<name>A0ABP1G113_9CHLO</name>
<feature type="domain" description="BCNT-C" evidence="2">
    <location>
        <begin position="254"/>
        <end position="335"/>
    </location>
</feature>
<accession>A0ABP1G113</accession>
<dbReference type="EMBL" id="CAXHTA020000012">
    <property type="protein sequence ID" value="CAL5224954.1"/>
    <property type="molecule type" value="Genomic_DNA"/>
</dbReference>
<feature type="compositionally biased region" description="Basic residues" evidence="1">
    <location>
        <begin position="35"/>
        <end position="45"/>
    </location>
</feature>
<dbReference type="PROSITE" id="PS51279">
    <property type="entry name" value="BCNT_C"/>
    <property type="match status" value="1"/>
</dbReference>
<feature type="compositionally biased region" description="Acidic residues" evidence="1">
    <location>
        <begin position="11"/>
        <end position="20"/>
    </location>
</feature>
<evidence type="ECO:0000313" key="4">
    <source>
        <dbReference type="Proteomes" id="UP001497392"/>
    </source>
</evidence>
<gene>
    <name evidence="3" type="primary">g7724</name>
    <name evidence="3" type="ORF">VP750_LOCUS6613</name>
</gene>
<comment type="caution">
    <text evidence="3">The sequence shown here is derived from an EMBL/GenBank/DDBJ whole genome shotgun (WGS) entry which is preliminary data.</text>
</comment>